<dbReference type="AlphaFoldDB" id="A0A2M7Z414"/>
<evidence type="ECO:0000313" key="3">
    <source>
        <dbReference type="EMBL" id="PJA83813.1"/>
    </source>
</evidence>
<sequence length="241" mass="28752">MRLPENNFREKTWLYAGTSVYLELRMLKLINMREKVSSADNQQGSRQNFVKNLSDPSETTRRAPLFKAYLLGALHDGTFSSNKRFRISQAGTDWLKFLQKLFKYLDYNSWIYKEGKYRRVYVLETLADFLDFNFNPLRLRSDEEKIGYIRGFFDAEGGIPKNKEARFYIQLVQNDREKLVKIKKLLNDLRIKTGKIHNPSRSVDPDYWRMYVLAKSQQSFLKKIGTWHPRKIKTLRQRMMI</sequence>
<dbReference type="Pfam" id="PF14528">
    <property type="entry name" value="LAGLIDADG_3"/>
    <property type="match status" value="1"/>
</dbReference>
<dbReference type="InterPro" id="IPR004042">
    <property type="entry name" value="Intein_endonuc_central"/>
</dbReference>
<dbReference type="InterPro" id="IPR004860">
    <property type="entry name" value="LAGLIDADG_dom"/>
</dbReference>
<evidence type="ECO:0000313" key="4">
    <source>
        <dbReference type="Proteomes" id="UP000230178"/>
    </source>
</evidence>
<dbReference type="Proteomes" id="UP000230178">
    <property type="component" value="Unassembled WGS sequence"/>
</dbReference>
<gene>
    <name evidence="3" type="ORF">CO146_00510</name>
</gene>
<proteinExistence type="predicted"/>
<name>A0A2M7Z414_9BACT</name>
<dbReference type="PROSITE" id="PS50819">
    <property type="entry name" value="INTEIN_ENDONUCLEASE"/>
    <property type="match status" value="1"/>
</dbReference>
<evidence type="ECO:0000259" key="2">
    <source>
        <dbReference type="PROSITE" id="PS50819"/>
    </source>
</evidence>
<accession>A0A2M7Z414</accession>
<feature type="domain" description="DOD-type homing endonuclease" evidence="2">
    <location>
        <begin position="148"/>
        <end position="191"/>
    </location>
</feature>
<dbReference type="EMBL" id="PFVS01000018">
    <property type="protein sequence ID" value="PJA83813.1"/>
    <property type="molecule type" value="Genomic_DNA"/>
</dbReference>
<organism evidence="3 4">
    <name type="scientific">Candidatus Nealsonbacteria bacterium CG_4_9_14_3_um_filter_37_29</name>
    <dbReference type="NCBI Taxonomy" id="1974696"/>
    <lineage>
        <taxon>Bacteria</taxon>
        <taxon>Candidatus Nealsoniibacteriota</taxon>
    </lineage>
</organism>
<reference evidence="4" key="1">
    <citation type="submission" date="2017-09" db="EMBL/GenBank/DDBJ databases">
        <title>Depth-based differentiation of microbial function through sediment-hosted aquifers and enrichment of novel symbionts in the deep terrestrial subsurface.</title>
        <authorList>
            <person name="Probst A.J."/>
            <person name="Ladd B."/>
            <person name="Jarett J.K."/>
            <person name="Geller-Mcgrath D.E."/>
            <person name="Sieber C.M.K."/>
            <person name="Emerson J.B."/>
            <person name="Anantharaman K."/>
            <person name="Thomas B.C."/>
            <person name="Malmstrom R."/>
            <person name="Stieglmeier M."/>
            <person name="Klingl A."/>
            <person name="Woyke T."/>
            <person name="Ryan C.M."/>
            <person name="Banfield J.F."/>
        </authorList>
    </citation>
    <scope>NUCLEOTIDE SEQUENCE [LARGE SCALE GENOMIC DNA]</scope>
</reference>
<feature type="region of interest" description="Disordered" evidence="1">
    <location>
        <begin position="38"/>
        <end position="57"/>
    </location>
</feature>
<protein>
    <recommendedName>
        <fullName evidence="2">DOD-type homing endonuclease domain-containing protein</fullName>
    </recommendedName>
</protein>
<evidence type="ECO:0000256" key="1">
    <source>
        <dbReference type="SAM" id="MobiDB-lite"/>
    </source>
</evidence>
<dbReference type="Gene3D" id="3.10.28.10">
    <property type="entry name" value="Homing endonucleases"/>
    <property type="match status" value="2"/>
</dbReference>
<dbReference type="InterPro" id="IPR027434">
    <property type="entry name" value="Homing_endonucl"/>
</dbReference>
<dbReference type="SUPFAM" id="SSF55608">
    <property type="entry name" value="Homing endonucleases"/>
    <property type="match status" value="1"/>
</dbReference>
<comment type="caution">
    <text evidence="3">The sequence shown here is derived from an EMBL/GenBank/DDBJ whole genome shotgun (WGS) entry which is preliminary data.</text>
</comment>
<dbReference type="GO" id="GO:0004519">
    <property type="term" value="F:endonuclease activity"/>
    <property type="evidence" value="ECO:0007669"/>
    <property type="project" value="InterPro"/>
</dbReference>